<evidence type="ECO:0000313" key="7">
    <source>
        <dbReference type="Proteomes" id="UP001597180"/>
    </source>
</evidence>
<evidence type="ECO:0000256" key="2">
    <source>
        <dbReference type="ARBA" id="ARBA00023125"/>
    </source>
</evidence>
<keyword evidence="1" id="KW-0805">Transcription regulation</keyword>
<proteinExistence type="predicted"/>
<feature type="coiled-coil region" evidence="4">
    <location>
        <begin position="43"/>
        <end position="70"/>
    </location>
</feature>
<name>A0ABW3UN65_9BACL</name>
<feature type="domain" description="HTH araC/xylS-type" evidence="5">
    <location>
        <begin position="353"/>
        <end position="451"/>
    </location>
</feature>
<keyword evidence="7" id="KW-1185">Reference proteome</keyword>
<evidence type="ECO:0000256" key="1">
    <source>
        <dbReference type="ARBA" id="ARBA00023015"/>
    </source>
</evidence>
<accession>A0ABW3UN65</accession>
<dbReference type="RefSeq" id="WP_345585958.1">
    <property type="nucleotide sequence ID" value="NZ_BAABJG010000003.1"/>
</dbReference>
<dbReference type="Gene3D" id="1.10.10.60">
    <property type="entry name" value="Homeodomain-like"/>
    <property type="match status" value="2"/>
</dbReference>
<keyword evidence="2" id="KW-0238">DNA-binding</keyword>
<dbReference type="SUPFAM" id="SSF46689">
    <property type="entry name" value="Homeodomain-like"/>
    <property type="match status" value="2"/>
</dbReference>
<evidence type="ECO:0000256" key="4">
    <source>
        <dbReference type="SAM" id="Coils"/>
    </source>
</evidence>
<dbReference type="EMBL" id="JBHTLU010000019">
    <property type="protein sequence ID" value="MFD1221777.1"/>
    <property type="molecule type" value="Genomic_DNA"/>
</dbReference>
<evidence type="ECO:0000259" key="5">
    <source>
        <dbReference type="PROSITE" id="PS01124"/>
    </source>
</evidence>
<keyword evidence="3" id="KW-0804">Transcription</keyword>
<organism evidence="6 7">
    <name type="scientific">Paenibacillus vulneris</name>
    <dbReference type="NCBI Taxonomy" id="1133364"/>
    <lineage>
        <taxon>Bacteria</taxon>
        <taxon>Bacillati</taxon>
        <taxon>Bacillota</taxon>
        <taxon>Bacilli</taxon>
        <taxon>Bacillales</taxon>
        <taxon>Paenibacillaceae</taxon>
        <taxon>Paenibacillus</taxon>
    </lineage>
</organism>
<reference evidence="7" key="1">
    <citation type="journal article" date="2019" name="Int. J. Syst. Evol. Microbiol.">
        <title>The Global Catalogue of Microorganisms (GCM) 10K type strain sequencing project: providing services to taxonomists for standard genome sequencing and annotation.</title>
        <authorList>
            <consortium name="The Broad Institute Genomics Platform"/>
            <consortium name="The Broad Institute Genome Sequencing Center for Infectious Disease"/>
            <person name="Wu L."/>
            <person name="Ma J."/>
        </authorList>
    </citation>
    <scope>NUCLEOTIDE SEQUENCE [LARGE SCALE GENOMIC DNA]</scope>
    <source>
        <strain evidence="7">CCUG 53270</strain>
    </source>
</reference>
<dbReference type="SMART" id="SM00342">
    <property type="entry name" value="HTH_ARAC"/>
    <property type="match status" value="1"/>
</dbReference>
<evidence type="ECO:0000256" key="3">
    <source>
        <dbReference type="ARBA" id="ARBA00023163"/>
    </source>
</evidence>
<dbReference type="PROSITE" id="PS01124">
    <property type="entry name" value="HTH_ARAC_FAMILY_2"/>
    <property type="match status" value="1"/>
</dbReference>
<dbReference type="InterPro" id="IPR018060">
    <property type="entry name" value="HTH_AraC"/>
</dbReference>
<dbReference type="PANTHER" id="PTHR43280">
    <property type="entry name" value="ARAC-FAMILY TRANSCRIPTIONAL REGULATOR"/>
    <property type="match status" value="1"/>
</dbReference>
<gene>
    <name evidence="6" type="ORF">ACFQ4B_16790</name>
</gene>
<protein>
    <submittedName>
        <fullName evidence="6">Helix-turn-helix transcriptional regulator</fullName>
    </submittedName>
</protein>
<dbReference type="InterPro" id="IPR009057">
    <property type="entry name" value="Homeodomain-like_sf"/>
</dbReference>
<dbReference type="PANTHER" id="PTHR43280:SF10">
    <property type="entry name" value="REGULATORY PROTEIN POCR"/>
    <property type="match status" value="1"/>
</dbReference>
<keyword evidence="4" id="KW-0175">Coiled coil</keyword>
<comment type="caution">
    <text evidence="6">The sequence shown here is derived from an EMBL/GenBank/DDBJ whole genome shotgun (WGS) entry which is preliminary data.</text>
</comment>
<evidence type="ECO:0000313" key="6">
    <source>
        <dbReference type="EMBL" id="MFD1221777.1"/>
    </source>
</evidence>
<dbReference type="Proteomes" id="UP001597180">
    <property type="component" value="Unassembled WGS sequence"/>
</dbReference>
<dbReference type="Pfam" id="PF12833">
    <property type="entry name" value="HTH_18"/>
    <property type="match status" value="1"/>
</dbReference>
<sequence>MISGCLASMMMGLLFMQKRMNEKVPCARKQEEGKPDTVMAEQLRYLTDMKQRLEQQLDDQAAQLNRYFLKQLFLGGYTQPELQTRLAAIGGAPDRQNPLAVMTYRIESLEHTRFSENDRELLLFAIRNVIEELIPSSSRLTPVSIEEKIVLLAAGRDQDHAAFRAMLDTWVDRVRTAVSEYLSLTISVGVSSVFVDRMYIPAAYQESLEAFKYRIWTHSQPVYYYEHTLAESAGGYPLPHELEQEWLEAVKHCEIERADNLLHQVVKEMVRNAGSPQMLELSMVRLLFAFMEHMRQWGILYDVWQNSRTSLIQQVIKLQSEAEIECWFKQVLMDPCLTTLEGNMKSYKKNLLDQIVTMIREEYDTDLSLETVAARLHYNPNYLSGLFNKEMNITFSEYLAKQRHEMARKWLIETGLPVKEIAYKLQYKNSQNFIRSFRKGQGMTPGEFRMKYGRKPLFEEMGYLAERTSEPVFE</sequence>